<keyword evidence="5" id="KW-0472">Membrane</keyword>
<dbReference type="FunCoup" id="A0A1Y2BAC6">
    <property type="interactions" value="391"/>
</dbReference>
<evidence type="ECO:0000259" key="7">
    <source>
        <dbReference type="Pfam" id="PF01103"/>
    </source>
</evidence>
<name>A0A1Y2BAC6_9TREE</name>
<comment type="caution">
    <text evidence="8">The sequence shown here is derived from an EMBL/GenBank/DDBJ whole genome shotgun (WGS) entry which is preliminary data.</text>
</comment>
<feature type="compositionally biased region" description="Basic and acidic residues" evidence="6">
    <location>
        <begin position="57"/>
        <end position="70"/>
    </location>
</feature>
<dbReference type="PANTHER" id="PTHR12815:SF18">
    <property type="entry name" value="SORTING AND ASSEMBLY MACHINERY COMPONENT 50 HOMOLOG"/>
    <property type="match status" value="1"/>
</dbReference>
<feature type="compositionally biased region" description="Polar residues" evidence="6">
    <location>
        <begin position="26"/>
        <end position="41"/>
    </location>
</feature>
<dbReference type="InterPro" id="IPR000184">
    <property type="entry name" value="Bac_surfAg_D15"/>
</dbReference>
<organism evidence="8 9">
    <name type="scientific">Naematelia encephala</name>
    <dbReference type="NCBI Taxonomy" id="71784"/>
    <lineage>
        <taxon>Eukaryota</taxon>
        <taxon>Fungi</taxon>
        <taxon>Dikarya</taxon>
        <taxon>Basidiomycota</taxon>
        <taxon>Agaricomycotina</taxon>
        <taxon>Tremellomycetes</taxon>
        <taxon>Tremellales</taxon>
        <taxon>Naemateliaceae</taxon>
        <taxon>Naematelia</taxon>
    </lineage>
</organism>
<sequence>MDPNSEAPPPTVENVQVGVEVLETPITPTSFQPPLSSSIFSNAFPPPPPRRPQAPYDPEKERQQNEEEFQRRLRGEYQAAQQRVGEVVNDNMNRPLRLTSIRLSPPPPTTRSTFLRSLLNPFLTPPSPHLPAWLNPSPIQPTTLQEILLSTRAMVGHLDKFGIFDMDRVGVRFEPVRGGDEDEVEMVLALRERGRLFLQAGTEVGGGEGGGNVTGRIRNAFGGAEVLEGQAAIGTKTKSAYQVSLTTPLLASPLLSLALTAFSQDRDHSAFASHRERSQGGRAQFSATTPWGRHDLLYELIRREIGHLSPNASISVREESIQSTKSSLIHTWTSDTRDDPWLGTSGRLLKFSHEYAGLPGSSDRAHFFKSTTQSQLSRALYPGSNIHYSIASLTTFLFPLFPKHLGRTLLPDRTFLGGPNSVRGWKVGGLGLRDGPDSLGGELSWGLGVSLFSPIPRKEHWPLRLHSFLNIGKVVGYDRDVTFADNVARMYRNPNVSVGLGLLYRLDPVRVEVNFTMPLVGRRGERTARGFGVGVGLEFL</sequence>
<keyword evidence="3" id="KW-1134">Transmembrane beta strand</keyword>
<protein>
    <submittedName>
        <fullName evidence="8">Surface antigen-domain-containing protein</fullName>
    </submittedName>
</protein>
<comment type="subcellular location">
    <subcellularLocation>
        <location evidence="1">Mitochondrion outer membrane</location>
        <topology evidence="1">Multi-pass membrane protein</topology>
    </subcellularLocation>
</comment>
<dbReference type="EMBL" id="MCFC01000017">
    <property type="protein sequence ID" value="ORY31035.1"/>
    <property type="molecule type" value="Genomic_DNA"/>
</dbReference>
<dbReference type="PANTHER" id="PTHR12815">
    <property type="entry name" value="SORTING AND ASSEMBLY MACHINERY SAMM50 PROTEIN FAMILY MEMBER"/>
    <property type="match status" value="1"/>
</dbReference>
<dbReference type="InParanoid" id="A0A1Y2BAC6"/>
<dbReference type="Gene3D" id="2.40.160.50">
    <property type="entry name" value="membrane protein fhac: a member of the omp85/tpsb transporter family"/>
    <property type="match status" value="1"/>
</dbReference>
<dbReference type="GO" id="GO:0045040">
    <property type="term" value="P:protein insertion into mitochondrial outer membrane"/>
    <property type="evidence" value="ECO:0007669"/>
    <property type="project" value="TreeGrafter"/>
</dbReference>
<evidence type="ECO:0000256" key="3">
    <source>
        <dbReference type="ARBA" id="ARBA00022452"/>
    </source>
</evidence>
<dbReference type="Pfam" id="PF01103">
    <property type="entry name" value="Omp85"/>
    <property type="match status" value="1"/>
</dbReference>
<evidence type="ECO:0000256" key="6">
    <source>
        <dbReference type="SAM" id="MobiDB-lite"/>
    </source>
</evidence>
<dbReference type="Proteomes" id="UP000193986">
    <property type="component" value="Unassembled WGS sequence"/>
</dbReference>
<evidence type="ECO:0000256" key="2">
    <source>
        <dbReference type="ARBA" id="ARBA00010913"/>
    </source>
</evidence>
<feature type="domain" description="Bacterial surface antigen (D15)" evidence="7">
    <location>
        <begin position="219"/>
        <end position="539"/>
    </location>
</feature>
<dbReference type="STRING" id="71784.A0A1Y2BAC6"/>
<feature type="region of interest" description="Disordered" evidence="6">
    <location>
        <begin position="23"/>
        <end position="70"/>
    </location>
</feature>
<evidence type="ECO:0000256" key="1">
    <source>
        <dbReference type="ARBA" id="ARBA00004374"/>
    </source>
</evidence>
<proteinExistence type="inferred from homology"/>
<keyword evidence="9" id="KW-1185">Reference proteome</keyword>
<dbReference type="GO" id="GO:0005741">
    <property type="term" value="C:mitochondrial outer membrane"/>
    <property type="evidence" value="ECO:0007669"/>
    <property type="project" value="UniProtKB-SubCell"/>
</dbReference>
<dbReference type="InterPro" id="IPR039910">
    <property type="entry name" value="D15-like"/>
</dbReference>
<feature type="non-terminal residue" evidence="8">
    <location>
        <position position="1"/>
    </location>
</feature>
<comment type="similarity">
    <text evidence="2">Belongs to the SAM50/omp85 family.</text>
</comment>
<evidence type="ECO:0000256" key="5">
    <source>
        <dbReference type="ARBA" id="ARBA00023136"/>
    </source>
</evidence>
<dbReference type="FunFam" id="2.40.160.50:FF:000014">
    <property type="entry name" value="Chromosome 7, whole genome shotgun sequence"/>
    <property type="match status" value="1"/>
</dbReference>
<accession>A0A1Y2BAC6</accession>
<dbReference type="AlphaFoldDB" id="A0A1Y2BAC6"/>
<gene>
    <name evidence="8" type="ORF">BCR39DRAFT_527966</name>
</gene>
<evidence type="ECO:0000313" key="9">
    <source>
        <dbReference type="Proteomes" id="UP000193986"/>
    </source>
</evidence>
<dbReference type="OrthoDB" id="1724197at2759"/>
<keyword evidence="4" id="KW-0812">Transmembrane</keyword>
<evidence type="ECO:0000256" key="4">
    <source>
        <dbReference type="ARBA" id="ARBA00022692"/>
    </source>
</evidence>
<reference evidence="8 9" key="1">
    <citation type="submission" date="2016-07" db="EMBL/GenBank/DDBJ databases">
        <title>Pervasive Adenine N6-methylation of Active Genes in Fungi.</title>
        <authorList>
            <consortium name="DOE Joint Genome Institute"/>
            <person name="Mondo S.J."/>
            <person name="Dannebaum R.O."/>
            <person name="Kuo R.C."/>
            <person name="Labutti K."/>
            <person name="Haridas S."/>
            <person name="Kuo A."/>
            <person name="Salamov A."/>
            <person name="Ahrendt S.R."/>
            <person name="Lipzen A."/>
            <person name="Sullivan W."/>
            <person name="Andreopoulos W.B."/>
            <person name="Clum A."/>
            <person name="Lindquist E."/>
            <person name="Daum C."/>
            <person name="Ramamoorthy G.K."/>
            <person name="Gryganskyi A."/>
            <person name="Culley D."/>
            <person name="Magnuson J.K."/>
            <person name="James T.Y."/>
            <person name="O'Malley M.A."/>
            <person name="Stajich J.E."/>
            <person name="Spatafora J.W."/>
            <person name="Visel A."/>
            <person name="Grigoriev I.V."/>
        </authorList>
    </citation>
    <scope>NUCLEOTIDE SEQUENCE [LARGE SCALE GENOMIC DNA]</scope>
    <source>
        <strain evidence="8 9">68-887.2</strain>
    </source>
</reference>
<evidence type="ECO:0000313" key="8">
    <source>
        <dbReference type="EMBL" id="ORY31035.1"/>
    </source>
</evidence>